<evidence type="ECO:0000313" key="3">
    <source>
        <dbReference type="Proteomes" id="UP001163056"/>
    </source>
</evidence>
<protein>
    <submittedName>
        <fullName evidence="2">Uncharacterized protein</fullName>
    </submittedName>
</protein>
<evidence type="ECO:0000313" key="2">
    <source>
        <dbReference type="EMBL" id="MDE8768009.1"/>
    </source>
</evidence>
<name>A0AAJ1JEW2_PROST</name>
<reference evidence="2 3" key="1">
    <citation type="submission" date="2023-03" db="EMBL/GenBank/DDBJ databases">
        <title>WGS of NDM-producing Providencia thailandensis from Ukrainian patients.</title>
        <authorList>
            <person name="Zabicka D."/>
            <person name="Izdebski R."/>
            <person name="Urbanowicz P."/>
            <person name="Biedrzycka M."/>
            <person name="Guzek A."/>
            <person name="Gniadkowski M."/>
        </authorList>
    </citation>
    <scope>NUCLEOTIDE SEQUENCE [LARGE SCALE GENOMIC DNA]</scope>
    <source>
        <strain evidence="2 3">8015-22</strain>
    </source>
</reference>
<feature type="signal peptide" evidence="1">
    <location>
        <begin position="1"/>
        <end position="17"/>
    </location>
</feature>
<organism evidence="2 3">
    <name type="scientific">Providencia stuartii</name>
    <dbReference type="NCBI Taxonomy" id="588"/>
    <lineage>
        <taxon>Bacteria</taxon>
        <taxon>Pseudomonadati</taxon>
        <taxon>Pseudomonadota</taxon>
        <taxon>Gammaproteobacteria</taxon>
        <taxon>Enterobacterales</taxon>
        <taxon>Morganellaceae</taxon>
        <taxon>Providencia</taxon>
    </lineage>
</organism>
<dbReference type="AlphaFoldDB" id="A0AAJ1JEW2"/>
<keyword evidence="1" id="KW-0732">Signal</keyword>
<dbReference type="Proteomes" id="UP001163056">
    <property type="component" value="Unassembled WGS sequence"/>
</dbReference>
<gene>
    <name evidence="2" type="ORF">PZS58_00400</name>
</gene>
<dbReference type="RefSeq" id="WP_088498634.1">
    <property type="nucleotide sequence ID" value="NZ_BMYH01000003.1"/>
</dbReference>
<comment type="caution">
    <text evidence="2">The sequence shown here is derived from an EMBL/GenBank/DDBJ whole genome shotgun (WGS) entry which is preliminary data.</text>
</comment>
<dbReference type="EMBL" id="JAREJI010000001">
    <property type="protein sequence ID" value="MDE8768009.1"/>
    <property type="molecule type" value="Genomic_DNA"/>
</dbReference>
<accession>A0AAJ1JEW2</accession>
<sequence length="143" mass="16335">MSRIIVLLCFISLSTFANSNYGTWSVECNSDDAFHITLKGNDTPLVINNNQIIISIHSKKINNNIEVYYDNIIDLGAGGMKLDWGNVSNSKVVANIILNENTGYMKWYGFFDKKTNTFFWNAEPDFVQKFEKNGIITIYRCDI</sequence>
<evidence type="ECO:0000256" key="1">
    <source>
        <dbReference type="SAM" id="SignalP"/>
    </source>
</evidence>
<feature type="chain" id="PRO_5042476926" evidence="1">
    <location>
        <begin position="18"/>
        <end position="143"/>
    </location>
</feature>
<proteinExistence type="predicted"/>